<evidence type="ECO:0000256" key="9">
    <source>
        <dbReference type="PIRSR" id="PIRSR004532-2"/>
    </source>
</evidence>
<dbReference type="CDD" id="cd01516">
    <property type="entry name" value="FBPase_glpX"/>
    <property type="match status" value="1"/>
</dbReference>
<feature type="binding site" evidence="9">
    <location>
        <begin position="87"/>
        <end position="89"/>
    </location>
    <ligand>
        <name>substrate</name>
    </ligand>
</feature>
<feature type="binding site" evidence="9">
    <location>
        <position position="209"/>
    </location>
    <ligand>
        <name>substrate</name>
    </ligand>
</feature>
<name>A0A2T3NSK0_9GAMM</name>
<proteinExistence type="inferred from homology"/>
<dbReference type="InterPro" id="IPR004464">
    <property type="entry name" value="FBPase_class-2/SBPase"/>
</dbReference>
<gene>
    <name evidence="10" type="primary">glpX</name>
    <name evidence="10" type="ORF">C9I98_12885</name>
</gene>
<evidence type="ECO:0000313" key="11">
    <source>
        <dbReference type="Proteomes" id="UP000241771"/>
    </source>
</evidence>
<feature type="binding site" evidence="8">
    <location>
        <position position="87"/>
    </location>
    <ligand>
        <name>Mn(2+)</name>
        <dbReference type="ChEBI" id="CHEBI:29035"/>
        <label>2</label>
    </ligand>
</feature>
<keyword evidence="5 8" id="KW-0464">Manganese</keyword>
<keyword evidence="3 8" id="KW-0479">Metal-binding</keyword>
<accession>A0A2T3NSK0</accession>
<dbReference type="PANTHER" id="PTHR30447:SF0">
    <property type="entry name" value="FRUCTOSE-1,6-BISPHOSPHATASE 1 CLASS 2-RELATED"/>
    <property type="match status" value="1"/>
</dbReference>
<dbReference type="RefSeq" id="WP_107272054.1">
    <property type="nucleotide sequence ID" value="NZ_PYMA01000007.1"/>
</dbReference>
<feature type="binding site" evidence="8">
    <location>
        <position position="212"/>
    </location>
    <ligand>
        <name>Mn(2+)</name>
        <dbReference type="ChEBI" id="CHEBI:29035"/>
        <label>2</label>
    </ligand>
</feature>
<protein>
    <recommendedName>
        <fullName evidence="7">Fructose-1,6-bisphosphatase</fullName>
    </recommendedName>
</protein>
<evidence type="ECO:0000256" key="6">
    <source>
        <dbReference type="ARBA" id="ARBA00023277"/>
    </source>
</evidence>
<comment type="catalytic activity">
    <reaction evidence="1">
        <text>beta-D-fructose 1,6-bisphosphate + H2O = beta-D-fructose 6-phosphate + phosphate</text>
        <dbReference type="Rhea" id="RHEA:11064"/>
        <dbReference type="ChEBI" id="CHEBI:15377"/>
        <dbReference type="ChEBI" id="CHEBI:32966"/>
        <dbReference type="ChEBI" id="CHEBI:43474"/>
        <dbReference type="ChEBI" id="CHEBI:57634"/>
        <dbReference type="EC" id="3.1.3.11"/>
    </reaction>
</comment>
<dbReference type="GO" id="GO:0042132">
    <property type="term" value="F:fructose 1,6-bisphosphate 1-phosphatase activity"/>
    <property type="evidence" value="ECO:0007669"/>
    <property type="project" value="UniProtKB-EC"/>
</dbReference>
<evidence type="ECO:0000256" key="2">
    <source>
        <dbReference type="ARBA" id="ARBA00008989"/>
    </source>
</evidence>
<evidence type="ECO:0000256" key="4">
    <source>
        <dbReference type="ARBA" id="ARBA00022801"/>
    </source>
</evidence>
<dbReference type="GO" id="GO:0030145">
    <property type="term" value="F:manganese ion binding"/>
    <property type="evidence" value="ECO:0007669"/>
    <property type="project" value="UniProtKB-ARBA"/>
</dbReference>
<evidence type="ECO:0000256" key="1">
    <source>
        <dbReference type="ARBA" id="ARBA00001273"/>
    </source>
</evidence>
<feature type="binding site" evidence="9">
    <location>
        <position position="118"/>
    </location>
    <ligand>
        <name>substrate</name>
    </ligand>
</feature>
<dbReference type="AlphaFoldDB" id="A0A2T3NSK0"/>
<evidence type="ECO:0000256" key="3">
    <source>
        <dbReference type="ARBA" id="ARBA00022723"/>
    </source>
</evidence>
<feature type="binding site" evidence="8">
    <location>
        <position position="57"/>
    </location>
    <ligand>
        <name>Mn(2+)</name>
        <dbReference type="ChEBI" id="CHEBI:29035"/>
        <label>1</label>
    </ligand>
</feature>
<evidence type="ECO:0000313" key="10">
    <source>
        <dbReference type="EMBL" id="PSW19263.1"/>
    </source>
</evidence>
<dbReference type="SUPFAM" id="SSF56655">
    <property type="entry name" value="Carbohydrate phosphatase"/>
    <property type="match status" value="1"/>
</dbReference>
<sequence length="335" mass="35630">MKRDLAMAFSRVTEGAALAGYKWLGRGDKIAADNAAVEVMRTLLNQTEIEGEIVIGEGEIDEAPMLYIGEQVGTGGDAVDIAVDPIEGTRMTAMGQNNALAVLAAGEKGSFLKAPDMYMEKLVVGPAAKGAIDLAKPLAENLENIAAALGKTLDTLVVTTLAKPRHDAIIAEMQAMGVRVFAFPDGDVAASILTCMPDSEVDVMYCIGGAPEGVVSAAAIRALGGDMHGRLLPRHEVKGDTPENREHGESEIARCKEMGIETNMVLRMEDMAQSDNVIFAGTGITKGDLLDGISRQGDIATTETLLIRGKCRTIRRIKSTHYLARKDDAIKGHIL</sequence>
<dbReference type="Gene3D" id="3.30.540.10">
    <property type="entry name" value="Fructose-1,6-Bisphosphatase, subunit A, domain 1"/>
    <property type="match status" value="1"/>
</dbReference>
<dbReference type="GO" id="GO:0006071">
    <property type="term" value="P:glycerol metabolic process"/>
    <property type="evidence" value="ECO:0007669"/>
    <property type="project" value="InterPro"/>
</dbReference>
<comment type="cofactor">
    <cofactor evidence="8">
        <name>Mn(2+)</name>
        <dbReference type="ChEBI" id="CHEBI:29035"/>
    </cofactor>
</comment>
<dbReference type="PANTHER" id="PTHR30447">
    <property type="entry name" value="FRUCTOSE-1,6-BISPHOSPHATASE CLASS 2"/>
    <property type="match status" value="1"/>
</dbReference>
<dbReference type="PIRSF" id="PIRSF004532">
    <property type="entry name" value="GlpX"/>
    <property type="match status" value="1"/>
</dbReference>
<feature type="binding site" evidence="8">
    <location>
        <position position="84"/>
    </location>
    <ligand>
        <name>Mn(2+)</name>
        <dbReference type="ChEBI" id="CHEBI:29035"/>
        <label>2</label>
    </ligand>
</feature>
<dbReference type="GO" id="GO:0006094">
    <property type="term" value="P:gluconeogenesis"/>
    <property type="evidence" value="ECO:0007669"/>
    <property type="project" value="InterPro"/>
</dbReference>
<comment type="similarity">
    <text evidence="2 7">Belongs to the FBPase class 2 family.</text>
</comment>
<dbReference type="EMBL" id="PYMA01000007">
    <property type="protein sequence ID" value="PSW19263.1"/>
    <property type="molecule type" value="Genomic_DNA"/>
</dbReference>
<dbReference type="Pfam" id="PF03320">
    <property type="entry name" value="FBPase_glpX"/>
    <property type="match status" value="1"/>
</dbReference>
<feature type="binding site" evidence="9">
    <location>
        <begin position="185"/>
        <end position="187"/>
    </location>
    <ligand>
        <name>substrate</name>
    </ligand>
</feature>
<feature type="binding site" evidence="9">
    <location>
        <begin position="163"/>
        <end position="165"/>
    </location>
    <ligand>
        <name>substrate</name>
    </ligand>
</feature>
<evidence type="ECO:0000256" key="5">
    <source>
        <dbReference type="ARBA" id="ARBA00023211"/>
    </source>
</evidence>
<dbReference type="NCBIfam" id="TIGR00330">
    <property type="entry name" value="glpX"/>
    <property type="match status" value="1"/>
</dbReference>
<keyword evidence="4" id="KW-0378">Hydrolase</keyword>
<dbReference type="Proteomes" id="UP000241771">
    <property type="component" value="Unassembled WGS sequence"/>
</dbReference>
<organism evidence="10 11">
    <name type="scientific">Photobacterium sanctipauli</name>
    <dbReference type="NCBI Taxonomy" id="1342794"/>
    <lineage>
        <taxon>Bacteria</taxon>
        <taxon>Pseudomonadati</taxon>
        <taxon>Pseudomonadota</taxon>
        <taxon>Gammaproteobacteria</taxon>
        <taxon>Vibrionales</taxon>
        <taxon>Vibrionaceae</taxon>
        <taxon>Photobacterium</taxon>
    </lineage>
</organism>
<keyword evidence="6 7" id="KW-0119">Carbohydrate metabolism</keyword>
<reference evidence="10 11" key="1">
    <citation type="submission" date="2018-01" db="EMBL/GenBank/DDBJ databases">
        <title>Whole genome sequencing of Histamine producing bacteria.</title>
        <authorList>
            <person name="Butler K."/>
        </authorList>
    </citation>
    <scope>NUCLEOTIDE SEQUENCE [LARGE SCALE GENOMIC DNA]</scope>
    <source>
        <strain evidence="10 11">DSM 100436</strain>
    </source>
</reference>
<dbReference type="Gene3D" id="3.40.190.90">
    <property type="match status" value="1"/>
</dbReference>
<keyword evidence="11" id="KW-1185">Reference proteome</keyword>
<comment type="caution">
    <text evidence="10">The sequence shown here is derived from an EMBL/GenBank/DDBJ whole genome shotgun (WGS) entry which is preliminary data.</text>
</comment>
<dbReference type="GO" id="GO:0005829">
    <property type="term" value="C:cytosol"/>
    <property type="evidence" value="ECO:0007669"/>
    <property type="project" value="TreeGrafter"/>
</dbReference>
<evidence type="ECO:0000256" key="8">
    <source>
        <dbReference type="PIRSR" id="PIRSR004532-1"/>
    </source>
</evidence>
<dbReference type="GO" id="GO:0030388">
    <property type="term" value="P:fructose 1,6-bisphosphate metabolic process"/>
    <property type="evidence" value="ECO:0007669"/>
    <property type="project" value="TreeGrafter"/>
</dbReference>
<dbReference type="FunFam" id="3.40.190.90:FF:000001">
    <property type="entry name" value="Fructose-1,6-bisphosphatase"/>
    <property type="match status" value="1"/>
</dbReference>
<feature type="binding site" evidence="8">
    <location>
        <position position="33"/>
    </location>
    <ligand>
        <name>Mn(2+)</name>
        <dbReference type="ChEBI" id="CHEBI:29035"/>
        <label>1</label>
    </ligand>
</feature>
<evidence type="ECO:0000256" key="7">
    <source>
        <dbReference type="PIRNR" id="PIRNR004532"/>
    </source>
</evidence>